<gene>
    <name evidence="1" type="ORF">CYLTODRAFT_448442</name>
</gene>
<dbReference type="EMBL" id="KN880433">
    <property type="protein sequence ID" value="KIY73836.1"/>
    <property type="molecule type" value="Genomic_DNA"/>
</dbReference>
<dbReference type="Proteomes" id="UP000054007">
    <property type="component" value="Unassembled WGS sequence"/>
</dbReference>
<dbReference type="InterPro" id="IPR022085">
    <property type="entry name" value="OpdG"/>
</dbReference>
<dbReference type="InterPro" id="IPR053204">
    <property type="entry name" value="Oxopyrrolidines_Biosynth-assoc"/>
</dbReference>
<dbReference type="AlphaFoldDB" id="A0A0D7BW35"/>
<evidence type="ECO:0000313" key="1">
    <source>
        <dbReference type="EMBL" id="KIY73836.1"/>
    </source>
</evidence>
<name>A0A0D7BW35_9AGAR</name>
<reference evidence="1 2" key="1">
    <citation type="journal article" date="2015" name="Fungal Genet. Biol.">
        <title>Evolution of novel wood decay mechanisms in Agaricales revealed by the genome sequences of Fistulina hepatica and Cylindrobasidium torrendii.</title>
        <authorList>
            <person name="Floudas D."/>
            <person name="Held B.W."/>
            <person name="Riley R."/>
            <person name="Nagy L.G."/>
            <person name="Koehler G."/>
            <person name="Ransdell A.S."/>
            <person name="Younus H."/>
            <person name="Chow J."/>
            <person name="Chiniquy J."/>
            <person name="Lipzen A."/>
            <person name="Tritt A."/>
            <person name="Sun H."/>
            <person name="Haridas S."/>
            <person name="LaButti K."/>
            <person name="Ohm R.A."/>
            <person name="Kues U."/>
            <person name="Blanchette R.A."/>
            <person name="Grigoriev I.V."/>
            <person name="Minto R.E."/>
            <person name="Hibbett D.S."/>
        </authorList>
    </citation>
    <scope>NUCLEOTIDE SEQUENCE [LARGE SCALE GENOMIC DNA]</scope>
    <source>
        <strain evidence="1 2">FP15055 ss-10</strain>
    </source>
</reference>
<dbReference type="PANTHER" id="PTHR38797">
    <property type="entry name" value="NUCLEAR PORE COMPLEX PROTEIN NUP85-RELATED"/>
    <property type="match status" value="1"/>
</dbReference>
<protein>
    <submittedName>
        <fullName evidence="1">Uncharacterized protein</fullName>
    </submittedName>
</protein>
<dbReference type="PANTHER" id="PTHR38797:SF4">
    <property type="entry name" value="NUCLEAR PORE COMPLEX PROTEIN NUP85"/>
    <property type="match status" value="1"/>
</dbReference>
<dbReference type="OrthoDB" id="3350591at2759"/>
<organism evidence="1 2">
    <name type="scientific">Cylindrobasidium torrendii FP15055 ss-10</name>
    <dbReference type="NCBI Taxonomy" id="1314674"/>
    <lineage>
        <taxon>Eukaryota</taxon>
        <taxon>Fungi</taxon>
        <taxon>Dikarya</taxon>
        <taxon>Basidiomycota</taxon>
        <taxon>Agaricomycotina</taxon>
        <taxon>Agaricomycetes</taxon>
        <taxon>Agaricomycetidae</taxon>
        <taxon>Agaricales</taxon>
        <taxon>Marasmiineae</taxon>
        <taxon>Physalacriaceae</taxon>
        <taxon>Cylindrobasidium</taxon>
    </lineage>
</organism>
<dbReference type="Pfam" id="PF12311">
    <property type="entry name" value="DUF3632"/>
    <property type="match status" value="1"/>
</dbReference>
<keyword evidence="2" id="KW-1185">Reference proteome</keyword>
<proteinExistence type="predicted"/>
<sequence length="272" mass="30815">MSGSKSTINAYVSGGQDHDSTIRSLTHWAYENPSQGNDEEFGNLWILWDAFNAVAQRKPEAQDMLVQLMADIKALPPPMRNGVPLRCWGGELWKDLPIAGPNMRESWNFFEPEIDEPDREERRRHWVNLNAFAARLTRTGVLNFDLYVIWAMRSALEGECDDDGLDTAVTAAAQWIFIAGEHIYQSERQYPTAPNTGDPACGGPLWTGQRGFCEERWILWRERFEDMSDAKFWDVVATDFEEKQRASELFIRAPQVAAEAAAKMAAIEAAAK</sequence>
<accession>A0A0D7BW35</accession>
<dbReference type="STRING" id="1314674.A0A0D7BW35"/>
<evidence type="ECO:0000313" key="2">
    <source>
        <dbReference type="Proteomes" id="UP000054007"/>
    </source>
</evidence>